<dbReference type="Proteomes" id="UP000598820">
    <property type="component" value="Unassembled WGS sequence"/>
</dbReference>
<dbReference type="RefSeq" id="WP_190889229.1">
    <property type="nucleotide sequence ID" value="NZ_JACWZY010000021.1"/>
</dbReference>
<name>A0A927ATF4_9BACT</name>
<organism evidence="1 2">
    <name type="scientific">Spirosoma profusum</name>
    <dbReference type="NCBI Taxonomy" id="2771354"/>
    <lineage>
        <taxon>Bacteria</taxon>
        <taxon>Pseudomonadati</taxon>
        <taxon>Bacteroidota</taxon>
        <taxon>Cytophagia</taxon>
        <taxon>Cytophagales</taxon>
        <taxon>Cytophagaceae</taxon>
        <taxon>Spirosoma</taxon>
    </lineage>
</organism>
<dbReference type="EMBL" id="JACWZY010000021">
    <property type="protein sequence ID" value="MBD2703380.1"/>
    <property type="molecule type" value="Genomic_DNA"/>
</dbReference>
<comment type="caution">
    <text evidence="1">The sequence shown here is derived from an EMBL/GenBank/DDBJ whole genome shotgun (WGS) entry which is preliminary data.</text>
</comment>
<sequence length="102" mass="11436">MKRAIMLMSGLGDFLMSLSDRNRLLMVVGALGLLGGGSVYKLAVSLRKLQEPLPVATPEQLIDPMRQLFRQTSTKAIQYEQARSRELQRLDSLAKKYSTIKP</sequence>
<dbReference type="AlphaFoldDB" id="A0A927ATF4"/>
<keyword evidence="2" id="KW-1185">Reference proteome</keyword>
<evidence type="ECO:0000313" key="1">
    <source>
        <dbReference type="EMBL" id="MBD2703380.1"/>
    </source>
</evidence>
<evidence type="ECO:0000313" key="2">
    <source>
        <dbReference type="Proteomes" id="UP000598820"/>
    </source>
</evidence>
<gene>
    <name evidence="1" type="ORF">IC229_22240</name>
</gene>
<protein>
    <submittedName>
        <fullName evidence="1">Uncharacterized protein</fullName>
    </submittedName>
</protein>
<proteinExistence type="predicted"/>
<accession>A0A927ATF4</accession>
<reference evidence="1" key="1">
    <citation type="submission" date="2020-09" db="EMBL/GenBank/DDBJ databases">
        <authorList>
            <person name="Kim M.K."/>
        </authorList>
    </citation>
    <scope>NUCLEOTIDE SEQUENCE</scope>
    <source>
        <strain evidence="1">BT702</strain>
    </source>
</reference>